<name>A0ABX6KXY2_9GAMM</name>
<dbReference type="EMBL" id="CP038498">
    <property type="protein sequence ID" value="QJA18849.1"/>
    <property type="molecule type" value="Genomic_DNA"/>
</dbReference>
<organism evidence="1 2">
    <name type="scientific">Pectobacterium punjabense</name>
    <dbReference type="NCBI Taxonomy" id="2108399"/>
    <lineage>
        <taxon>Bacteria</taxon>
        <taxon>Pseudomonadati</taxon>
        <taxon>Pseudomonadota</taxon>
        <taxon>Gammaproteobacteria</taxon>
        <taxon>Enterobacterales</taxon>
        <taxon>Pectobacteriaceae</taxon>
        <taxon>Pectobacterium</taxon>
    </lineage>
</organism>
<dbReference type="RefSeq" id="WP_133169862.1">
    <property type="nucleotide sequence ID" value="NZ_CP038498.1"/>
</dbReference>
<protein>
    <submittedName>
        <fullName evidence="1">Uncharacterized protein</fullName>
    </submittedName>
</protein>
<accession>A0ABX6KXY2</accession>
<gene>
    <name evidence="1" type="ORF">E2566_02290</name>
</gene>
<evidence type="ECO:0000313" key="1">
    <source>
        <dbReference type="EMBL" id="QJA18849.1"/>
    </source>
</evidence>
<evidence type="ECO:0000313" key="2">
    <source>
        <dbReference type="Proteomes" id="UP000502681"/>
    </source>
</evidence>
<dbReference type="GeneID" id="90761766"/>
<reference evidence="1 2" key="1">
    <citation type="submission" date="2019-04" db="EMBL/GenBank/DDBJ databases">
        <title>Whole Genome Sequencing of Pectobacterium punjabense SS95.</title>
        <authorList>
            <person name="Sarfraz S."/>
            <person name="Oulghazi S."/>
            <person name="Roques C."/>
            <person name="Vandecasteele C."/>
            <person name="Faure D."/>
        </authorList>
    </citation>
    <scope>NUCLEOTIDE SEQUENCE [LARGE SCALE GENOMIC DNA]</scope>
    <source>
        <strain evidence="1 2">SS95</strain>
    </source>
</reference>
<proteinExistence type="predicted"/>
<dbReference type="Proteomes" id="UP000502681">
    <property type="component" value="Chromosome"/>
</dbReference>
<keyword evidence="2" id="KW-1185">Reference proteome</keyword>
<sequence>MLTGRWREMRLRRVSWRRESLPTGCKLESDLAAAIAGGVGVAKAGAALTERVVAKVVGKAESAVNHSVVSFPTIRVLGNIQQLSLNR</sequence>